<dbReference type="Pfam" id="PF10707">
    <property type="entry name" value="YrbL-PhoP_reg"/>
    <property type="match status" value="1"/>
</dbReference>
<dbReference type="EMBL" id="WNCL01000007">
    <property type="protein sequence ID" value="MTU42718.1"/>
    <property type="molecule type" value="Genomic_DNA"/>
</dbReference>
<evidence type="ECO:0000313" key="1">
    <source>
        <dbReference type="EMBL" id="MTU42718.1"/>
    </source>
</evidence>
<proteinExistence type="predicted"/>
<sequence length="207" mass="24375">MSTKTQSEFSKFFGPVVATGAERICVRNLKDQFSCFKISKKIHSKETRREIKYFKFLKKRGISSSFIPAFIDNFETKEEIIIEQELITDHPEQNLFAFRVEEFVADASDKQLAKLEQLFRELYRELKDKNIIISDLHAGNMMIYCDEAGNIKRLIVVDGFGSPEAIPLAKYFRYFGRKKIDRQWAKFRRTFDATWQRRRGGKQTISF</sequence>
<dbReference type="AlphaFoldDB" id="A0A6I3S6G6"/>
<dbReference type="InterPro" id="IPR019647">
    <property type="entry name" value="PhoP_reg_network_YrbL"/>
</dbReference>
<dbReference type="GeneID" id="43349427"/>
<accession>A0A6I3S6G6</accession>
<name>A0A6I3S6G6_9BURK</name>
<protein>
    <recommendedName>
        <fullName evidence="3">Protein kinase domain-containing protein</fullName>
    </recommendedName>
</protein>
<dbReference type="RefSeq" id="WP_008864687.1">
    <property type="nucleotide sequence ID" value="NZ_CALXOM010000033.1"/>
</dbReference>
<gene>
    <name evidence="1" type="ORF">GMD42_03580</name>
</gene>
<dbReference type="SUPFAM" id="SSF56112">
    <property type="entry name" value="Protein kinase-like (PK-like)"/>
    <property type="match status" value="1"/>
</dbReference>
<organism evidence="1 2">
    <name type="scientific">Parasutterella excrementihominis</name>
    <dbReference type="NCBI Taxonomy" id="487175"/>
    <lineage>
        <taxon>Bacteria</taxon>
        <taxon>Pseudomonadati</taxon>
        <taxon>Pseudomonadota</taxon>
        <taxon>Betaproteobacteria</taxon>
        <taxon>Burkholderiales</taxon>
        <taxon>Sutterellaceae</taxon>
        <taxon>Parasutterella</taxon>
    </lineage>
</organism>
<evidence type="ECO:0000313" key="2">
    <source>
        <dbReference type="Proteomes" id="UP000462362"/>
    </source>
</evidence>
<dbReference type="InterPro" id="IPR011009">
    <property type="entry name" value="Kinase-like_dom_sf"/>
</dbReference>
<reference evidence="1 2" key="1">
    <citation type="journal article" date="2019" name="Nat. Med.">
        <title>A library of human gut bacterial isolates paired with longitudinal multiomics data enables mechanistic microbiome research.</title>
        <authorList>
            <person name="Poyet M."/>
            <person name="Groussin M."/>
            <person name="Gibbons S.M."/>
            <person name="Avila-Pacheco J."/>
            <person name="Jiang X."/>
            <person name="Kearney S.M."/>
            <person name="Perrotta A.R."/>
            <person name="Berdy B."/>
            <person name="Zhao S."/>
            <person name="Lieberman T.D."/>
            <person name="Swanson P.K."/>
            <person name="Smith M."/>
            <person name="Roesemann S."/>
            <person name="Alexander J.E."/>
            <person name="Rich S.A."/>
            <person name="Livny J."/>
            <person name="Vlamakis H."/>
            <person name="Clish C."/>
            <person name="Bullock K."/>
            <person name="Deik A."/>
            <person name="Scott J."/>
            <person name="Pierce K.A."/>
            <person name="Xavier R.J."/>
            <person name="Alm E.J."/>
        </authorList>
    </citation>
    <scope>NUCLEOTIDE SEQUENCE [LARGE SCALE GENOMIC DNA]</scope>
    <source>
        <strain evidence="1 2">BIOML-A2</strain>
    </source>
</reference>
<comment type="caution">
    <text evidence="1">The sequence shown here is derived from an EMBL/GenBank/DDBJ whole genome shotgun (WGS) entry which is preliminary data.</text>
</comment>
<dbReference type="Proteomes" id="UP000462362">
    <property type="component" value="Unassembled WGS sequence"/>
</dbReference>
<evidence type="ECO:0008006" key="3">
    <source>
        <dbReference type="Google" id="ProtNLM"/>
    </source>
</evidence>